<reference evidence="16 17" key="1">
    <citation type="journal article" date="2016" name="Nat. Commun.">
        <title>Thousands of microbial genomes shed light on interconnected biogeochemical processes in an aquifer system.</title>
        <authorList>
            <person name="Anantharaman K."/>
            <person name="Brown C.T."/>
            <person name="Hug L.A."/>
            <person name="Sharon I."/>
            <person name="Castelle C.J."/>
            <person name="Probst A.J."/>
            <person name="Thomas B.C."/>
            <person name="Singh A."/>
            <person name="Wilkins M.J."/>
            <person name="Karaoz U."/>
            <person name="Brodie E.L."/>
            <person name="Williams K.H."/>
            <person name="Hubbard S.S."/>
            <person name="Banfield J.F."/>
        </authorList>
    </citation>
    <scope>NUCLEOTIDE SEQUENCE [LARGE SCALE GENOMIC DNA]</scope>
</reference>
<evidence type="ECO:0000313" key="16">
    <source>
        <dbReference type="EMBL" id="OGY89525.1"/>
    </source>
</evidence>
<evidence type="ECO:0000256" key="1">
    <source>
        <dbReference type="ARBA" id="ARBA00000077"/>
    </source>
</evidence>
<organism evidence="16 17">
    <name type="scientific">Candidatus Komeilibacteria bacterium RIFCSPHIGHO2_01_FULL_52_14</name>
    <dbReference type="NCBI Taxonomy" id="1798549"/>
    <lineage>
        <taxon>Bacteria</taxon>
        <taxon>Candidatus Komeiliibacteriota</taxon>
    </lineage>
</organism>
<evidence type="ECO:0000256" key="5">
    <source>
        <dbReference type="ARBA" id="ARBA00004496"/>
    </source>
</evidence>
<keyword evidence="12" id="KW-0464">Manganese</keyword>
<name>A0A1G2BKB0_9BACT</name>
<dbReference type="InterPro" id="IPR012337">
    <property type="entry name" value="RNaseH-like_sf"/>
</dbReference>
<keyword evidence="9" id="KW-0479">Metal-binding</keyword>
<evidence type="ECO:0000256" key="2">
    <source>
        <dbReference type="ARBA" id="ARBA00001936"/>
    </source>
</evidence>
<dbReference type="InterPro" id="IPR036397">
    <property type="entry name" value="RNaseH_sf"/>
</dbReference>
<gene>
    <name evidence="16" type="ORF">A2677_03220</name>
</gene>
<dbReference type="GO" id="GO:0004523">
    <property type="term" value="F:RNA-DNA hybrid ribonuclease activity"/>
    <property type="evidence" value="ECO:0007669"/>
    <property type="project" value="UniProtKB-EC"/>
</dbReference>
<evidence type="ECO:0000256" key="3">
    <source>
        <dbReference type="ARBA" id="ARBA00001946"/>
    </source>
</evidence>
<evidence type="ECO:0000256" key="11">
    <source>
        <dbReference type="ARBA" id="ARBA00022801"/>
    </source>
</evidence>
<comment type="caution">
    <text evidence="13">Lacks conserved residue(s) required for the propagation of feature annotation.</text>
</comment>
<dbReference type="SUPFAM" id="SSF53098">
    <property type="entry name" value="Ribonuclease H-like"/>
    <property type="match status" value="1"/>
</dbReference>
<dbReference type="GO" id="GO:0005737">
    <property type="term" value="C:cytoplasm"/>
    <property type="evidence" value="ECO:0007669"/>
    <property type="project" value="UniProtKB-SubCell"/>
</dbReference>
<comment type="caution">
    <text evidence="16">The sequence shown here is derived from an EMBL/GenBank/DDBJ whole genome shotgun (WGS) entry which is preliminary data.</text>
</comment>
<dbReference type="EMBL" id="MHKK01000031">
    <property type="protein sequence ID" value="OGY89525.1"/>
    <property type="molecule type" value="Genomic_DNA"/>
</dbReference>
<keyword evidence="8 14" id="KW-0540">Nuclease</keyword>
<dbReference type="InterPro" id="IPR022898">
    <property type="entry name" value="RNase_HII"/>
</dbReference>
<protein>
    <recommendedName>
        <fullName evidence="14">Ribonuclease</fullName>
        <ecNumber evidence="14">3.1.26.4</ecNumber>
    </recommendedName>
</protein>
<evidence type="ECO:0000256" key="14">
    <source>
        <dbReference type="RuleBase" id="RU003515"/>
    </source>
</evidence>
<evidence type="ECO:0000259" key="15">
    <source>
        <dbReference type="PROSITE" id="PS51975"/>
    </source>
</evidence>
<evidence type="ECO:0000256" key="13">
    <source>
        <dbReference type="PROSITE-ProRule" id="PRU01319"/>
    </source>
</evidence>
<comment type="function">
    <text evidence="4 14">Endonuclease that specifically degrades the RNA of RNA-DNA hybrids.</text>
</comment>
<keyword evidence="11 14" id="KW-0378">Hydrolase</keyword>
<accession>A0A1G2BKB0</accession>
<evidence type="ECO:0000256" key="6">
    <source>
        <dbReference type="ARBA" id="ARBA00007383"/>
    </source>
</evidence>
<comment type="catalytic activity">
    <reaction evidence="1 14">
        <text>Endonucleolytic cleavage to 5'-phosphomonoester.</text>
        <dbReference type="EC" id="3.1.26.4"/>
    </reaction>
</comment>
<dbReference type="InterPro" id="IPR024567">
    <property type="entry name" value="RNase_HII/HIII_dom"/>
</dbReference>
<comment type="cofactor">
    <cofactor evidence="3">
        <name>Mg(2+)</name>
        <dbReference type="ChEBI" id="CHEBI:18420"/>
    </cofactor>
</comment>
<dbReference type="AlphaFoldDB" id="A0A1G2BKB0"/>
<evidence type="ECO:0000256" key="12">
    <source>
        <dbReference type="ARBA" id="ARBA00023211"/>
    </source>
</evidence>
<proteinExistence type="inferred from homology"/>
<keyword evidence="10 14" id="KW-0255">Endonuclease</keyword>
<keyword evidence="7" id="KW-0963">Cytoplasm</keyword>
<comment type="subcellular location">
    <subcellularLocation>
        <location evidence="5">Cytoplasm</location>
    </subcellularLocation>
</comment>
<feature type="domain" description="RNase H type-2" evidence="15">
    <location>
        <begin position="3"/>
        <end position="187"/>
    </location>
</feature>
<dbReference type="InterPro" id="IPR001352">
    <property type="entry name" value="RNase_HII/HIII"/>
</dbReference>
<dbReference type="Gene3D" id="3.30.420.10">
    <property type="entry name" value="Ribonuclease H-like superfamily/Ribonuclease H"/>
    <property type="match status" value="1"/>
</dbReference>
<dbReference type="CDD" id="cd07182">
    <property type="entry name" value="RNase_HII_bacteria_HII_like"/>
    <property type="match status" value="1"/>
</dbReference>
<comment type="similarity">
    <text evidence="6 14">Belongs to the RNase HII family.</text>
</comment>
<dbReference type="GO" id="GO:0032299">
    <property type="term" value="C:ribonuclease H2 complex"/>
    <property type="evidence" value="ECO:0007669"/>
    <property type="project" value="TreeGrafter"/>
</dbReference>
<evidence type="ECO:0000313" key="17">
    <source>
        <dbReference type="Proteomes" id="UP000177817"/>
    </source>
</evidence>
<dbReference type="PROSITE" id="PS51975">
    <property type="entry name" value="RNASE_H_2"/>
    <property type="match status" value="1"/>
</dbReference>
<dbReference type="PANTHER" id="PTHR10954">
    <property type="entry name" value="RIBONUCLEASE H2 SUBUNIT A"/>
    <property type="match status" value="1"/>
</dbReference>
<dbReference type="Pfam" id="PF01351">
    <property type="entry name" value="RNase_HII"/>
    <property type="match status" value="1"/>
</dbReference>
<evidence type="ECO:0000256" key="9">
    <source>
        <dbReference type="ARBA" id="ARBA00022723"/>
    </source>
</evidence>
<comment type="cofactor">
    <cofactor evidence="2">
        <name>Mn(2+)</name>
        <dbReference type="ChEBI" id="CHEBI:29035"/>
    </cofactor>
</comment>
<dbReference type="GO" id="GO:0046872">
    <property type="term" value="F:metal ion binding"/>
    <property type="evidence" value="ECO:0007669"/>
    <property type="project" value="UniProtKB-KW"/>
</dbReference>
<sequence>MHRKIVGVDEVGRGSLAGPVVAAAVRIRDQRRFPCDEVRDSKELTNAQRRRILVRIKSSCSIRYGIVSHRLIDGLGIQAANVLAVDLALQPFCTDTHVLHADFIASFDKLTSLSKAVALHVFGESVIPEIAAASIAAKVFRDDIMLNLDRQYPVYRFAQHKGYATEQHVGALRRFGRSSVHRRSFGF</sequence>
<dbReference type="GO" id="GO:0043137">
    <property type="term" value="P:DNA replication, removal of RNA primer"/>
    <property type="evidence" value="ECO:0007669"/>
    <property type="project" value="TreeGrafter"/>
</dbReference>
<dbReference type="Proteomes" id="UP000177817">
    <property type="component" value="Unassembled WGS sequence"/>
</dbReference>
<evidence type="ECO:0000256" key="8">
    <source>
        <dbReference type="ARBA" id="ARBA00022722"/>
    </source>
</evidence>
<dbReference type="PANTHER" id="PTHR10954:SF18">
    <property type="entry name" value="RIBONUCLEASE HII"/>
    <property type="match status" value="1"/>
</dbReference>
<dbReference type="GO" id="GO:0006298">
    <property type="term" value="P:mismatch repair"/>
    <property type="evidence" value="ECO:0007669"/>
    <property type="project" value="TreeGrafter"/>
</dbReference>
<evidence type="ECO:0000256" key="7">
    <source>
        <dbReference type="ARBA" id="ARBA00022490"/>
    </source>
</evidence>
<evidence type="ECO:0000256" key="10">
    <source>
        <dbReference type="ARBA" id="ARBA00022759"/>
    </source>
</evidence>
<dbReference type="EC" id="3.1.26.4" evidence="14"/>
<dbReference type="NCBIfam" id="NF000595">
    <property type="entry name" value="PRK00015.1-3"/>
    <property type="match status" value="1"/>
</dbReference>
<dbReference type="GO" id="GO:0003723">
    <property type="term" value="F:RNA binding"/>
    <property type="evidence" value="ECO:0007669"/>
    <property type="project" value="UniProtKB-UniRule"/>
</dbReference>
<evidence type="ECO:0000256" key="4">
    <source>
        <dbReference type="ARBA" id="ARBA00004065"/>
    </source>
</evidence>